<evidence type="ECO:0000256" key="1">
    <source>
        <dbReference type="ARBA" id="ARBA00022723"/>
    </source>
</evidence>
<dbReference type="SUPFAM" id="SSF54593">
    <property type="entry name" value="Glyoxalase/Bleomycin resistance protein/Dihydroxybiphenyl dioxygenase"/>
    <property type="match status" value="1"/>
</dbReference>
<dbReference type="InterPro" id="IPR037523">
    <property type="entry name" value="VOC_core"/>
</dbReference>
<reference evidence="4 5" key="1">
    <citation type="submission" date="2018-05" db="EMBL/GenBank/DDBJ databases">
        <title>Marinifilum breve JC075T sp. nov., a marine bacterium isolated from Yongle Blue Hole in the South China Sea.</title>
        <authorList>
            <person name="Fu T."/>
        </authorList>
    </citation>
    <scope>NUCLEOTIDE SEQUENCE [LARGE SCALE GENOMIC DNA]</scope>
    <source>
        <strain evidence="4 5">JC075</strain>
    </source>
</reference>
<keyword evidence="2" id="KW-0732">Signal</keyword>
<feature type="domain" description="VOC" evidence="3">
    <location>
        <begin position="37"/>
        <end position="182"/>
    </location>
</feature>
<dbReference type="PROSITE" id="PS51819">
    <property type="entry name" value="VOC"/>
    <property type="match status" value="1"/>
</dbReference>
<keyword evidence="5" id="KW-1185">Reference proteome</keyword>
<comment type="caution">
    <text evidence="4">The sequence shown here is derived from an EMBL/GenBank/DDBJ whole genome shotgun (WGS) entry which is preliminary data.</text>
</comment>
<keyword evidence="1" id="KW-0479">Metal-binding</keyword>
<dbReference type="InterPro" id="IPR051785">
    <property type="entry name" value="MMCE/EMCE_epimerase"/>
</dbReference>
<dbReference type="OrthoDB" id="9788468at2"/>
<evidence type="ECO:0000313" key="4">
    <source>
        <dbReference type="EMBL" id="PXY03154.1"/>
    </source>
</evidence>
<dbReference type="InterPro" id="IPR029068">
    <property type="entry name" value="Glyas_Bleomycin-R_OHBP_Dase"/>
</dbReference>
<name>A0A2V4AGB6_9BACT</name>
<dbReference type="EMBL" id="QFLI01000001">
    <property type="protein sequence ID" value="PXY03154.1"/>
    <property type="molecule type" value="Genomic_DNA"/>
</dbReference>
<dbReference type="RefSeq" id="WP_110359309.1">
    <property type="nucleotide sequence ID" value="NZ_QFLI01000001.1"/>
</dbReference>
<evidence type="ECO:0000313" key="5">
    <source>
        <dbReference type="Proteomes" id="UP000248079"/>
    </source>
</evidence>
<proteinExistence type="predicted"/>
<gene>
    <name evidence="4" type="ORF">DF185_03450</name>
</gene>
<dbReference type="InterPro" id="IPR004360">
    <property type="entry name" value="Glyas_Fos-R_dOase_dom"/>
</dbReference>
<sequence>MKKNVLSIVAILALSLSTLAQGGDEKVKTKGIPGNRGAEHIGFTVPNLKEAVDFFENVIGAEVLFEIGPFASDDNWMEEHLNVHPRARIPKAAFVKCANGANLEIFEYESPDQVKRLPKNSDWGGHHIAFYVDNMDEAVKYLKSKGVKVQGEPITMTEGPNAGVSWVYFLSPWGMQLELVSYENGQAYEKTTTKRAFTPKKLY</sequence>
<dbReference type="Pfam" id="PF00903">
    <property type="entry name" value="Glyoxalase"/>
    <property type="match status" value="1"/>
</dbReference>
<dbReference type="PANTHER" id="PTHR43048">
    <property type="entry name" value="METHYLMALONYL-COA EPIMERASE"/>
    <property type="match status" value="1"/>
</dbReference>
<dbReference type="AlphaFoldDB" id="A0A2V4AGB6"/>
<dbReference type="GO" id="GO:0046872">
    <property type="term" value="F:metal ion binding"/>
    <property type="evidence" value="ECO:0007669"/>
    <property type="project" value="UniProtKB-KW"/>
</dbReference>
<dbReference type="GO" id="GO:0004493">
    <property type="term" value="F:methylmalonyl-CoA epimerase activity"/>
    <property type="evidence" value="ECO:0007669"/>
    <property type="project" value="TreeGrafter"/>
</dbReference>
<accession>A0A2V4AGB6</accession>
<feature type="signal peptide" evidence="2">
    <location>
        <begin position="1"/>
        <end position="22"/>
    </location>
</feature>
<dbReference type="PANTHER" id="PTHR43048:SF6">
    <property type="entry name" value="BLR8189 PROTEIN"/>
    <property type="match status" value="1"/>
</dbReference>
<protein>
    <submittedName>
        <fullName evidence="4">Glyoxalase</fullName>
    </submittedName>
</protein>
<dbReference type="Gene3D" id="3.10.180.10">
    <property type="entry name" value="2,3-Dihydroxybiphenyl 1,2-Dioxygenase, domain 1"/>
    <property type="match status" value="1"/>
</dbReference>
<dbReference type="GO" id="GO:0046491">
    <property type="term" value="P:L-methylmalonyl-CoA metabolic process"/>
    <property type="evidence" value="ECO:0007669"/>
    <property type="project" value="TreeGrafter"/>
</dbReference>
<evidence type="ECO:0000256" key="2">
    <source>
        <dbReference type="SAM" id="SignalP"/>
    </source>
</evidence>
<evidence type="ECO:0000259" key="3">
    <source>
        <dbReference type="PROSITE" id="PS51819"/>
    </source>
</evidence>
<organism evidence="4 5">
    <name type="scientific">Marinifilum breve</name>
    <dbReference type="NCBI Taxonomy" id="2184082"/>
    <lineage>
        <taxon>Bacteria</taxon>
        <taxon>Pseudomonadati</taxon>
        <taxon>Bacteroidota</taxon>
        <taxon>Bacteroidia</taxon>
        <taxon>Marinilabiliales</taxon>
        <taxon>Marinifilaceae</taxon>
    </lineage>
</organism>
<dbReference type="Proteomes" id="UP000248079">
    <property type="component" value="Unassembled WGS sequence"/>
</dbReference>
<feature type="chain" id="PRO_5016168236" evidence="2">
    <location>
        <begin position="23"/>
        <end position="203"/>
    </location>
</feature>